<keyword evidence="2" id="KW-1185">Reference proteome</keyword>
<accession>A0A371FZN7</accession>
<dbReference type="EMBL" id="QJKJ01007247">
    <property type="protein sequence ID" value="RDX83789.1"/>
    <property type="molecule type" value="Genomic_DNA"/>
</dbReference>
<dbReference type="AlphaFoldDB" id="A0A371FZN7"/>
<dbReference type="OrthoDB" id="913711at2759"/>
<evidence type="ECO:0000313" key="2">
    <source>
        <dbReference type="Proteomes" id="UP000257109"/>
    </source>
</evidence>
<reference evidence="1" key="1">
    <citation type="submission" date="2018-05" db="EMBL/GenBank/DDBJ databases">
        <title>Draft genome of Mucuna pruriens seed.</title>
        <authorList>
            <person name="Nnadi N.E."/>
            <person name="Vos R."/>
            <person name="Hasami M.H."/>
            <person name="Devisetty U.K."/>
            <person name="Aguiy J.C."/>
        </authorList>
    </citation>
    <scope>NUCLEOTIDE SEQUENCE [LARGE SCALE GENOMIC DNA]</scope>
    <source>
        <strain evidence="1">JCA_2017</strain>
    </source>
</reference>
<evidence type="ECO:0000313" key="1">
    <source>
        <dbReference type="EMBL" id="RDX83789.1"/>
    </source>
</evidence>
<protein>
    <submittedName>
        <fullName evidence="1">Uncharacterized protein</fullName>
    </submittedName>
</protein>
<sequence>MAFTTRPNEPFRDYIVPFNAEARAADSLLPGVTLMLAKDRVKEGSLFYVSIAKSPLGSMEEFLKKEEKYINYENSMEARKAKQEADPPKSAH</sequence>
<organism evidence="1 2">
    <name type="scientific">Mucuna pruriens</name>
    <name type="common">Velvet bean</name>
    <name type="synonym">Dolichos pruriens</name>
    <dbReference type="NCBI Taxonomy" id="157652"/>
    <lineage>
        <taxon>Eukaryota</taxon>
        <taxon>Viridiplantae</taxon>
        <taxon>Streptophyta</taxon>
        <taxon>Embryophyta</taxon>
        <taxon>Tracheophyta</taxon>
        <taxon>Spermatophyta</taxon>
        <taxon>Magnoliopsida</taxon>
        <taxon>eudicotyledons</taxon>
        <taxon>Gunneridae</taxon>
        <taxon>Pentapetalae</taxon>
        <taxon>rosids</taxon>
        <taxon>fabids</taxon>
        <taxon>Fabales</taxon>
        <taxon>Fabaceae</taxon>
        <taxon>Papilionoideae</taxon>
        <taxon>50 kb inversion clade</taxon>
        <taxon>NPAAA clade</taxon>
        <taxon>indigoferoid/millettioid clade</taxon>
        <taxon>Phaseoleae</taxon>
        <taxon>Mucuna</taxon>
    </lineage>
</organism>
<dbReference type="Proteomes" id="UP000257109">
    <property type="component" value="Unassembled WGS sequence"/>
</dbReference>
<name>A0A371FZN7_MUCPR</name>
<feature type="non-terminal residue" evidence="1">
    <location>
        <position position="1"/>
    </location>
</feature>
<comment type="caution">
    <text evidence="1">The sequence shown here is derived from an EMBL/GenBank/DDBJ whole genome shotgun (WGS) entry which is preliminary data.</text>
</comment>
<gene>
    <name evidence="1" type="ORF">CR513_35258</name>
</gene>
<proteinExistence type="predicted"/>